<proteinExistence type="inferred from homology"/>
<dbReference type="Gene3D" id="1.10.20.140">
    <property type="match status" value="1"/>
</dbReference>
<keyword evidence="4 6" id="KW-0067">ATP-binding</keyword>
<evidence type="ECO:0000256" key="5">
    <source>
        <dbReference type="RuleBase" id="RU003783"/>
    </source>
</evidence>
<dbReference type="EC" id="2.5.1.75" evidence="5"/>
<feature type="region of interest" description="Disordered" evidence="7">
    <location>
        <begin position="395"/>
        <end position="430"/>
    </location>
</feature>
<dbReference type="Gene3D" id="3.40.50.300">
    <property type="entry name" value="P-loop containing nucleotide triphosphate hydrolases"/>
    <property type="match status" value="1"/>
</dbReference>
<dbReference type="Proteomes" id="UP000269721">
    <property type="component" value="Unassembled WGS sequence"/>
</dbReference>
<gene>
    <name evidence="8" type="ORF">BDK51DRAFT_25167</name>
</gene>
<evidence type="ECO:0000313" key="8">
    <source>
        <dbReference type="EMBL" id="RKO87612.1"/>
    </source>
</evidence>
<keyword evidence="9" id="KW-1185">Reference proteome</keyword>
<dbReference type="InterPro" id="IPR039657">
    <property type="entry name" value="Dimethylallyltransferase"/>
</dbReference>
<keyword evidence="3 6" id="KW-0547">Nucleotide-binding</keyword>
<dbReference type="GO" id="GO:0005739">
    <property type="term" value="C:mitochondrion"/>
    <property type="evidence" value="ECO:0007669"/>
    <property type="project" value="TreeGrafter"/>
</dbReference>
<evidence type="ECO:0000256" key="2">
    <source>
        <dbReference type="ARBA" id="ARBA00022679"/>
    </source>
</evidence>
<dbReference type="GO" id="GO:0005524">
    <property type="term" value="F:ATP binding"/>
    <property type="evidence" value="ECO:0007669"/>
    <property type="project" value="UniProtKB-KW"/>
</dbReference>
<evidence type="ECO:0000313" key="9">
    <source>
        <dbReference type="Proteomes" id="UP000269721"/>
    </source>
</evidence>
<dbReference type="PANTHER" id="PTHR11088">
    <property type="entry name" value="TRNA DIMETHYLALLYLTRANSFERASE"/>
    <property type="match status" value="1"/>
</dbReference>
<dbReference type="GO" id="GO:0052381">
    <property type="term" value="F:tRNA dimethylallyltransferase activity"/>
    <property type="evidence" value="ECO:0007669"/>
    <property type="project" value="UniProtKB-EC"/>
</dbReference>
<evidence type="ECO:0000256" key="1">
    <source>
        <dbReference type="ARBA" id="ARBA00005842"/>
    </source>
</evidence>
<dbReference type="OrthoDB" id="775260at2759"/>
<dbReference type="Pfam" id="PF01715">
    <property type="entry name" value="IPPT"/>
    <property type="match status" value="1"/>
</dbReference>
<name>A0A4P9W6J2_9FUNG</name>
<dbReference type="NCBIfam" id="TIGR00174">
    <property type="entry name" value="miaA"/>
    <property type="match status" value="1"/>
</dbReference>
<dbReference type="InterPro" id="IPR027417">
    <property type="entry name" value="P-loop_NTPase"/>
</dbReference>
<evidence type="ECO:0000256" key="4">
    <source>
        <dbReference type="ARBA" id="ARBA00022840"/>
    </source>
</evidence>
<evidence type="ECO:0000256" key="7">
    <source>
        <dbReference type="SAM" id="MobiDB-lite"/>
    </source>
</evidence>
<protein>
    <recommendedName>
        <fullName evidence="5">tRNA dimethylallyltransferase</fullName>
        <ecNumber evidence="5">2.5.1.75</ecNumber>
    </recommendedName>
</protein>
<evidence type="ECO:0000256" key="3">
    <source>
        <dbReference type="ARBA" id="ARBA00022741"/>
    </source>
</evidence>
<reference evidence="9" key="1">
    <citation type="journal article" date="2018" name="Nat. Microbiol.">
        <title>Leveraging single-cell genomics to expand the fungal tree of life.</title>
        <authorList>
            <person name="Ahrendt S.R."/>
            <person name="Quandt C.A."/>
            <person name="Ciobanu D."/>
            <person name="Clum A."/>
            <person name="Salamov A."/>
            <person name="Andreopoulos B."/>
            <person name="Cheng J.F."/>
            <person name="Woyke T."/>
            <person name="Pelin A."/>
            <person name="Henrissat B."/>
            <person name="Reynolds N.K."/>
            <person name="Benny G.L."/>
            <person name="Smith M.E."/>
            <person name="James T.Y."/>
            <person name="Grigoriev I.V."/>
        </authorList>
    </citation>
    <scope>NUCLEOTIDE SEQUENCE [LARGE SCALE GENOMIC DNA]</scope>
</reference>
<dbReference type="InterPro" id="IPR018022">
    <property type="entry name" value="IPT"/>
</dbReference>
<dbReference type="EMBL" id="KZ997293">
    <property type="protein sequence ID" value="RKO87612.1"/>
    <property type="molecule type" value="Genomic_DNA"/>
</dbReference>
<evidence type="ECO:0000256" key="6">
    <source>
        <dbReference type="RuleBase" id="RU003785"/>
    </source>
</evidence>
<dbReference type="Gene3D" id="3.30.160.60">
    <property type="entry name" value="Classic Zinc Finger"/>
    <property type="match status" value="1"/>
</dbReference>
<dbReference type="AlphaFoldDB" id="A0A4P9W6J2"/>
<keyword evidence="2 6" id="KW-0808">Transferase</keyword>
<dbReference type="SUPFAM" id="SSF52540">
    <property type="entry name" value="P-loop containing nucleoside triphosphate hydrolases"/>
    <property type="match status" value="2"/>
</dbReference>
<accession>A0A4P9W6J2</accession>
<organism evidence="8 9">
    <name type="scientific">Blyttiomyces helicus</name>
    <dbReference type="NCBI Taxonomy" id="388810"/>
    <lineage>
        <taxon>Eukaryota</taxon>
        <taxon>Fungi</taxon>
        <taxon>Fungi incertae sedis</taxon>
        <taxon>Chytridiomycota</taxon>
        <taxon>Chytridiomycota incertae sedis</taxon>
        <taxon>Chytridiomycetes</taxon>
        <taxon>Chytridiomycetes incertae sedis</taxon>
        <taxon>Blyttiomyces</taxon>
    </lineage>
</organism>
<dbReference type="PANTHER" id="PTHR11088:SF89">
    <property type="entry name" value="TRNA DIMETHYLALLYLTRANSFERASE"/>
    <property type="match status" value="1"/>
</dbReference>
<comment type="catalytic activity">
    <reaction evidence="5">
        <text>adenosine(37) in tRNA + dimethylallyl diphosphate = N(6)-dimethylallyladenosine(37) in tRNA + diphosphate</text>
        <dbReference type="Rhea" id="RHEA:26482"/>
        <dbReference type="Rhea" id="RHEA-COMP:10162"/>
        <dbReference type="Rhea" id="RHEA-COMP:10375"/>
        <dbReference type="ChEBI" id="CHEBI:33019"/>
        <dbReference type="ChEBI" id="CHEBI:57623"/>
        <dbReference type="ChEBI" id="CHEBI:74411"/>
        <dbReference type="ChEBI" id="CHEBI:74415"/>
        <dbReference type="EC" id="2.5.1.75"/>
    </reaction>
</comment>
<sequence length="430" mass="47027">MTSPPVFAVVGTTGVGKSLFAVELARAIDGEIINADSMQVYKGLDIATNKAPVAERGGIQHHLMDFLDPCREYSVTEFKRDAIETINSIHARNRIPILVGGTNYYIQSLLWKQNLLAAPTPSEGDTRHTDLAGHPLAARIGDALAAKMANRLHERNDRKIRRSLEVFYTTGKPHSEWLNDQQRYPTCIFWLYADSEQLNPRLDARVGDMIKLGLFAELSEMRDKVSAGEFDAYLTSLSASPPIDPPALEALRATSVEEMMRATRRYARRQVTWIRNKLAPMSLAEMGGEEGKDMGFFLLDASSLEEWKARVSDLGISLAKTFLAQAPLPSPQSLSSHAAALLPAPGTPARLPPQTKRTCPVCVDRITGAGKVLTGDKEWEVHLATRIHLRNSRSAWRRGKPVAGGEARGADERAAGPDGGVDGGARDGRG</sequence>
<comment type="similarity">
    <text evidence="1 6">Belongs to the IPP transferase family.</text>
</comment>
<dbReference type="GO" id="GO:0006400">
    <property type="term" value="P:tRNA modification"/>
    <property type="evidence" value="ECO:0007669"/>
    <property type="project" value="TreeGrafter"/>
</dbReference>
<dbReference type="HAMAP" id="MF_00185">
    <property type="entry name" value="IPP_trans"/>
    <property type="match status" value="1"/>
</dbReference>
<keyword evidence="5" id="KW-0819">tRNA processing</keyword>